<gene>
    <name evidence="1" type="ORF">RND71_005515</name>
</gene>
<comment type="caution">
    <text evidence="1">The sequence shown here is derived from an EMBL/GenBank/DDBJ whole genome shotgun (WGS) entry which is preliminary data.</text>
</comment>
<proteinExistence type="predicted"/>
<reference evidence="1" key="1">
    <citation type="submission" date="2023-12" db="EMBL/GenBank/DDBJ databases">
        <title>Genome assembly of Anisodus tanguticus.</title>
        <authorList>
            <person name="Wang Y.-J."/>
        </authorList>
    </citation>
    <scope>NUCLEOTIDE SEQUENCE</scope>
    <source>
        <strain evidence="1">KB-2021</strain>
        <tissue evidence="1">Leaf</tissue>
    </source>
</reference>
<accession>A0AAE1SSK3</accession>
<dbReference type="Proteomes" id="UP001291623">
    <property type="component" value="Unassembled WGS sequence"/>
</dbReference>
<name>A0AAE1SSK3_9SOLA</name>
<evidence type="ECO:0000313" key="1">
    <source>
        <dbReference type="EMBL" id="KAK4374838.1"/>
    </source>
</evidence>
<dbReference type="EMBL" id="JAVYJV010000003">
    <property type="protein sequence ID" value="KAK4374838.1"/>
    <property type="molecule type" value="Genomic_DNA"/>
</dbReference>
<keyword evidence="2" id="KW-1185">Reference proteome</keyword>
<sequence>MKLSRVGSGHRSCQYLGGATRVRSRNRSSPYPGWATWKMLWPYFYITNRNWNPKLKNKNEAA</sequence>
<organism evidence="1 2">
    <name type="scientific">Anisodus tanguticus</name>
    <dbReference type="NCBI Taxonomy" id="243964"/>
    <lineage>
        <taxon>Eukaryota</taxon>
        <taxon>Viridiplantae</taxon>
        <taxon>Streptophyta</taxon>
        <taxon>Embryophyta</taxon>
        <taxon>Tracheophyta</taxon>
        <taxon>Spermatophyta</taxon>
        <taxon>Magnoliopsida</taxon>
        <taxon>eudicotyledons</taxon>
        <taxon>Gunneridae</taxon>
        <taxon>Pentapetalae</taxon>
        <taxon>asterids</taxon>
        <taxon>lamiids</taxon>
        <taxon>Solanales</taxon>
        <taxon>Solanaceae</taxon>
        <taxon>Solanoideae</taxon>
        <taxon>Hyoscyameae</taxon>
        <taxon>Anisodus</taxon>
    </lineage>
</organism>
<protein>
    <submittedName>
        <fullName evidence="1">Uncharacterized protein</fullName>
    </submittedName>
</protein>
<evidence type="ECO:0000313" key="2">
    <source>
        <dbReference type="Proteomes" id="UP001291623"/>
    </source>
</evidence>
<dbReference type="AlphaFoldDB" id="A0AAE1SSK3"/>